<proteinExistence type="predicted"/>
<keyword evidence="3" id="KW-1185">Reference proteome</keyword>
<accession>A0A9Q3P4P8</accession>
<reference evidence="2" key="1">
    <citation type="submission" date="2021-03" db="EMBL/GenBank/DDBJ databases">
        <title>Draft genome sequence of rust myrtle Austropuccinia psidii MF-1, a brazilian biotype.</title>
        <authorList>
            <person name="Quecine M.C."/>
            <person name="Pachon D.M.R."/>
            <person name="Bonatelli M.L."/>
            <person name="Correr F.H."/>
            <person name="Franceschini L.M."/>
            <person name="Leite T.F."/>
            <person name="Margarido G.R.A."/>
            <person name="Almeida C.A."/>
            <person name="Ferrarezi J.A."/>
            <person name="Labate C.A."/>
        </authorList>
    </citation>
    <scope>NUCLEOTIDE SEQUENCE</scope>
    <source>
        <strain evidence="2">MF-1</strain>
    </source>
</reference>
<gene>
    <name evidence="2" type="ORF">O181_089423</name>
</gene>
<dbReference type="EMBL" id="AVOT02055075">
    <property type="protein sequence ID" value="MBW0549708.1"/>
    <property type="molecule type" value="Genomic_DNA"/>
</dbReference>
<sequence>MPIISQAELKLSRSHFNINQSPSESSNRHIHESVQAVLNHVQGQRLGNVAANTPRSDELLAYSKKDPQRGGNSELLQCMESTIVQTSNQKDQGLAQQKGGGKQGRRLSGF</sequence>
<organism evidence="2 3">
    <name type="scientific">Austropuccinia psidii MF-1</name>
    <dbReference type="NCBI Taxonomy" id="1389203"/>
    <lineage>
        <taxon>Eukaryota</taxon>
        <taxon>Fungi</taxon>
        <taxon>Dikarya</taxon>
        <taxon>Basidiomycota</taxon>
        <taxon>Pucciniomycotina</taxon>
        <taxon>Pucciniomycetes</taxon>
        <taxon>Pucciniales</taxon>
        <taxon>Sphaerophragmiaceae</taxon>
        <taxon>Austropuccinia</taxon>
    </lineage>
</organism>
<dbReference type="Proteomes" id="UP000765509">
    <property type="component" value="Unassembled WGS sequence"/>
</dbReference>
<name>A0A9Q3P4P8_9BASI</name>
<evidence type="ECO:0000313" key="3">
    <source>
        <dbReference type="Proteomes" id="UP000765509"/>
    </source>
</evidence>
<evidence type="ECO:0000313" key="2">
    <source>
        <dbReference type="EMBL" id="MBW0549708.1"/>
    </source>
</evidence>
<comment type="caution">
    <text evidence="2">The sequence shown here is derived from an EMBL/GenBank/DDBJ whole genome shotgun (WGS) entry which is preliminary data.</text>
</comment>
<protein>
    <submittedName>
        <fullName evidence="2">Uncharacterized protein</fullName>
    </submittedName>
</protein>
<dbReference type="AlphaFoldDB" id="A0A9Q3P4P8"/>
<evidence type="ECO:0000256" key="1">
    <source>
        <dbReference type="SAM" id="MobiDB-lite"/>
    </source>
</evidence>
<feature type="region of interest" description="Disordered" evidence="1">
    <location>
        <begin position="86"/>
        <end position="110"/>
    </location>
</feature>